<dbReference type="Gene3D" id="1.10.10.10">
    <property type="entry name" value="Winged helix-like DNA-binding domain superfamily/Winged helix DNA-binding domain"/>
    <property type="match status" value="1"/>
</dbReference>
<accession>A0ABU5QES3</accession>
<dbReference type="InterPro" id="IPR002577">
    <property type="entry name" value="HTH_HxlR"/>
</dbReference>
<evidence type="ECO:0000259" key="4">
    <source>
        <dbReference type="PROSITE" id="PS51118"/>
    </source>
</evidence>
<evidence type="ECO:0000313" key="6">
    <source>
        <dbReference type="Proteomes" id="UP001302949"/>
    </source>
</evidence>
<dbReference type="PROSITE" id="PS51118">
    <property type="entry name" value="HTH_HXLR"/>
    <property type="match status" value="1"/>
</dbReference>
<dbReference type="RefSeq" id="WP_323298279.1">
    <property type="nucleotide sequence ID" value="NZ_JAYFUM010000024.1"/>
</dbReference>
<evidence type="ECO:0000256" key="1">
    <source>
        <dbReference type="ARBA" id="ARBA00023015"/>
    </source>
</evidence>
<evidence type="ECO:0000313" key="5">
    <source>
        <dbReference type="EMBL" id="MEA5141122.1"/>
    </source>
</evidence>
<organism evidence="5 6">
    <name type="scientific">Arcicella rigui</name>
    <dbReference type="NCBI Taxonomy" id="797020"/>
    <lineage>
        <taxon>Bacteria</taxon>
        <taxon>Pseudomonadati</taxon>
        <taxon>Bacteroidota</taxon>
        <taxon>Cytophagia</taxon>
        <taxon>Cytophagales</taxon>
        <taxon>Flectobacillaceae</taxon>
        <taxon>Arcicella</taxon>
    </lineage>
</organism>
<keyword evidence="3" id="KW-0804">Transcription</keyword>
<dbReference type="Pfam" id="PF01638">
    <property type="entry name" value="HxlR"/>
    <property type="match status" value="1"/>
</dbReference>
<keyword evidence="6" id="KW-1185">Reference proteome</keyword>
<dbReference type="SUPFAM" id="SSF46785">
    <property type="entry name" value="Winged helix' DNA-binding domain"/>
    <property type="match status" value="1"/>
</dbReference>
<comment type="caution">
    <text evidence="5">The sequence shown here is derived from an EMBL/GenBank/DDBJ whole genome shotgun (WGS) entry which is preliminary data.</text>
</comment>
<sequence length="135" mass="15762">MANTKKRSECPISNSLEAWGDKWSLLIIRDLMFNGVCTYGDFMKSPEKIATNILASRLLDLEENGIITKEIHPENRTKFLYKLTEKGVNLFPLIVEINLWAEKYYPVPEERKEMLEEIHRDKEAFIKNGMAKLKE</sequence>
<feature type="domain" description="HTH hxlR-type" evidence="4">
    <location>
        <begin position="10"/>
        <end position="109"/>
    </location>
</feature>
<dbReference type="PANTHER" id="PTHR33204">
    <property type="entry name" value="TRANSCRIPTIONAL REGULATOR, MARR FAMILY"/>
    <property type="match status" value="1"/>
</dbReference>
<evidence type="ECO:0000256" key="2">
    <source>
        <dbReference type="ARBA" id="ARBA00023125"/>
    </source>
</evidence>
<reference evidence="5 6" key="1">
    <citation type="submission" date="2023-12" db="EMBL/GenBank/DDBJ databases">
        <title>Novel species of the genus Arcicella isolated from rivers.</title>
        <authorList>
            <person name="Lu H."/>
        </authorList>
    </citation>
    <scope>NUCLEOTIDE SEQUENCE [LARGE SCALE GENOMIC DNA]</scope>
    <source>
        <strain evidence="5 6">KCTC 23307</strain>
    </source>
</reference>
<evidence type="ECO:0000256" key="3">
    <source>
        <dbReference type="ARBA" id="ARBA00023163"/>
    </source>
</evidence>
<gene>
    <name evidence="5" type="ORF">VB248_18360</name>
</gene>
<keyword evidence="2" id="KW-0238">DNA-binding</keyword>
<name>A0ABU5QES3_9BACT</name>
<proteinExistence type="predicted"/>
<dbReference type="PANTHER" id="PTHR33204:SF18">
    <property type="entry name" value="TRANSCRIPTIONAL REGULATORY PROTEIN"/>
    <property type="match status" value="1"/>
</dbReference>
<dbReference type="EMBL" id="JAYFUM010000024">
    <property type="protein sequence ID" value="MEA5141122.1"/>
    <property type="molecule type" value="Genomic_DNA"/>
</dbReference>
<dbReference type="Proteomes" id="UP001302949">
    <property type="component" value="Unassembled WGS sequence"/>
</dbReference>
<keyword evidence="1" id="KW-0805">Transcription regulation</keyword>
<dbReference type="InterPro" id="IPR036388">
    <property type="entry name" value="WH-like_DNA-bd_sf"/>
</dbReference>
<dbReference type="InterPro" id="IPR036390">
    <property type="entry name" value="WH_DNA-bd_sf"/>
</dbReference>
<protein>
    <submittedName>
        <fullName evidence="5">Helix-turn-helix domain-containing protein</fullName>
    </submittedName>
</protein>